<dbReference type="GO" id="GO:0005524">
    <property type="term" value="F:ATP binding"/>
    <property type="evidence" value="ECO:0007669"/>
    <property type="project" value="UniProtKB-KW"/>
</dbReference>
<dbReference type="InterPro" id="IPR014001">
    <property type="entry name" value="Helicase_ATP-bd"/>
</dbReference>
<organism evidence="4 5">
    <name type="scientific">Granulicella sibirica</name>
    <dbReference type="NCBI Taxonomy" id="2479048"/>
    <lineage>
        <taxon>Bacteria</taxon>
        <taxon>Pseudomonadati</taxon>
        <taxon>Acidobacteriota</taxon>
        <taxon>Terriglobia</taxon>
        <taxon>Terriglobales</taxon>
        <taxon>Acidobacteriaceae</taxon>
        <taxon>Granulicella</taxon>
    </lineage>
</organism>
<dbReference type="PROSITE" id="PS51192">
    <property type="entry name" value="HELICASE_ATP_BIND_1"/>
    <property type="match status" value="1"/>
</dbReference>
<dbReference type="Gene3D" id="3.40.50.300">
    <property type="entry name" value="P-loop containing nucleotide triphosphate hydrolases"/>
    <property type="match status" value="3"/>
</dbReference>
<dbReference type="Proteomes" id="UP000289437">
    <property type="component" value="Unassembled WGS sequence"/>
</dbReference>
<dbReference type="Pfam" id="PF00270">
    <property type="entry name" value="DEAD"/>
    <property type="match status" value="1"/>
</dbReference>
<dbReference type="PANTHER" id="PTHR47957">
    <property type="entry name" value="ATP-DEPENDENT HELICASE HRQ1"/>
    <property type="match status" value="1"/>
</dbReference>
<reference evidence="4 5" key="1">
    <citation type="submission" date="2018-11" db="EMBL/GenBank/DDBJ databases">
        <authorList>
            <person name="Mardanov A.V."/>
            <person name="Ravin N.V."/>
            <person name="Dedysh S.N."/>
        </authorList>
    </citation>
    <scope>NUCLEOTIDE SEQUENCE [LARGE SCALE GENOMIC DNA]</scope>
    <source>
        <strain evidence="4 5">AF10</strain>
    </source>
</reference>
<accession>A0A4Q0STX5</accession>
<dbReference type="Pfam" id="PF00271">
    <property type="entry name" value="Helicase_C"/>
    <property type="match status" value="1"/>
</dbReference>
<dbReference type="Pfam" id="PF09369">
    <property type="entry name" value="MZB"/>
    <property type="match status" value="1"/>
</dbReference>
<dbReference type="GO" id="GO:0006289">
    <property type="term" value="P:nucleotide-excision repair"/>
    <property type="evidence" value="ECO:0007669"/>
    <property type="project" value="TreeGrafter"/>
</dbReference>
<evidence type="ECO:0000256" key="2">
    <source>
        <dbReference type="ARBA" id="ARBA00022840"/>
    </source>
</evidence>
<evidence type="ECO:0000313" key="5">
    <source>
        <dbReference type="Proteomes" id="UP000289437"/>
    </source>
</evidence>
<keyword evidence="4" id="KW-0347">Helicase</keyword>
<dbReference type="InterPro" id="IPR018973">
    <property type="entry name" value="MZB"/>
</dbReference>
<dbReference type="PANTHER" id="PTHR47957:SF3">
    <property type="entry name" value="ATP-DEPENDENT HELICASE HRQ1"/>
    <property type="match status" value="1"/>
</dbReference>
<gene>
    <name evidence="4" type="ORF">GRAN_5120</name>
</gene>
<dbReference type="InterPro" id="IPR027417">
    <property type="entry name" value="P-loop_NTPase"/>
</dbReference>
<proteinExistence type="predicted"/>
<dbReference type="SUPFAM" id="SSF52540">
    <property type="entry name" value="P-loop containing nucleoside triphosphate hydrolases"/>
    <property type="match status" value="2"/>
</dbReference>
<name>A0A4Q0STX5_9BACT</name>
<keyword evidence="2" id="KW-0067">ATP-binding</keyword>
<dbReference type="EMBL" id="RDSM01000007">
    <property type="protein sequence ID" value="RXH53782.1"/>
    <property type="molecule type" value="Genomic_DNA"/>
</dbReference>
<dbReference type="OrthoDB" id="143059at2"/>
<evidence type="ECO:0000256" key="1">
    <source>
        <dbReference type="ARBA" id="ARBA00022741"/>
    </source>
</evidence>
<dbReference type="RefSeq" id="WP_128915691.1">
    <property type="nucleotide sequence ID" value="NZ_RDSM01000007.1"/>
</dbReference>
<dbReference type="InterPro" id="IPR011545">
    <property type="entry name" value="DEAD/DEAH_box_helicase_dom"/>
</dbReference>
<evidence type="ECO:0000259" key="3">
    <source>
        <dbReference type="PROSITE" id="PS51192"/>
    </source>
</evidence>
<evidence type="ECO:0000313" key="4">
    <source>
        <dbReference type="EMBL" id="RXH53782.1"/>
    </source>
</evidence>
<keyword evidence="1" id="KW-0547">Nucleotide-binding</keyword>
<keyword evidence="5" id="KW-1185">Reference proteome</keyword>
<dbReference type="InterPro" id="IPR001650">
    <property type="entry name" value="Helicase_C-like"/>
</dbReference>
<sequence>MTDIGIKQVAERIHNRLQRYLEAQYHIKDPALIEERHRLLLEPGSIAQRPFVEVTPSYAVEDGFTRLKIPQTVSNLLTELGTLRPSVGVYPPYRHQADALEAFFGKNSDDLIVATGTGSGKTETFLYSAIGSLVMEATERAASFAMPGVRVLLLYPMNALVSDQTSRLRRLFGDERMAGLFETRWGRRPRFGMYTSRTPYPGIRTNDKDGRNIAPLLEYFVELEESGDSEKQNLVKELKNRGRWPAKDLIGFFAPDEEEVKTYKSGKNAGKTYRSRHWDNRLNTQPGDRELLTRHEIQKNPPDLLVTNYSMLEYMLLRPIERTIFRKTSDWLASDPGNQFLLVLDEAHMYRGVSGAEVGLLIRRLQSRLGISRDQMRCILTSASLGDGPTAEAAGKLFGEALTGKRKSGGFTVIRGTKEARPKSAPGTTAEATAFAAVDPALFAGIDKAAIEQALVSVAASLGWEAPDGDRPQYVGKQLTGTGPLELLIEICAGNGTAFESLAHQLFPTVPQEEAEAATDALLALGSFARRHESGRQEQPLLPTRVHMFFRGLPSVHACLNEECTLRRYSADGKSVLGRFYTEPRTNCQCGARVFEIFTHRDCGTSFTRAFGVGRRADFLWNEHGGTLSQFGAPLHEIHLLLEEPHPDQVRSVEPVWLDIATGRLQERQPSESAGFRLVYRPTEADEDEGLSTFTNCPVCTRRTNTGGSLKIMDLATKGEQPFANLIREQFVNQVATKPRDERHPNEGRKALLFSDGRQKAARLARDLPREVERDSLREALIAALKELADIGKDPVPDETLYAGFVLVCARHHLHFFDGQDQKALLEDCHRLEKDYDLDLDLALQDGWKATPLIRFRQALLRQISDPYYSLIAACAVVVQPRKSKLKLLERRVTAVPAETLAEIAEAWIHEMLYHDAFDPSLSLTARYQEFPYFEVIGAEDGLKKFFGEVAKRAQLEKDIVDQLRRELFDLFTRTAVSADDSGRLLIGDALTIKTAIDDVWSQCLFCGHVQFKPFLGSCAECGQKQLEPRPPEHPYMRARKDFFREPLRAVLKGQRPVHITAEEHTAQLSQRDTGVVYATTEEFELRFQDVPLGKNKPAVDILSCTTTMEVGIDIGSLTAVGLRTVPPLRENYQQRAGRAGRRGTSVSSVITFAQGGPHDAFHFEHPAVMISGQAREPRIKSDNRRLARRHIYSYLLQTFFHEQMDLLPEAQQNSLAASRPDLMSAFGLATAFFHGNDQFTFAAFQLWMKSPNSKKVHDRIVSWLPDELFTDASKREVEKATYVKAVSAEMIEELTAIGKEVEANETAGEEEVTEQEETAEPLTLLDLLFDKGLLPSYAFPTDLCSFVIQERADFGKVIERERPQLGKTQALSEYAPGRILVVNKQTYRVGGIFFDGLATTSPAEGFFDGARDRYIGCPRCSFVRLEETADVASPPAEKECPVCQGELQANELLDPPAFSPEAGRRLRDEDRDQDITYASSAQLPELVDRDFQWDSLTGSQISFAYRERVKLIVTNKGKNSTGFGVCETCGAAWLSDDPESEKDHPRPFLLPDYVRKREQPPKHCNGHVRKGLYLGHQFRTDILLLRLEFDAAMDFNPEHPWVNDALATCSEAVALGSSLGLSIDPGELSSGYRFVPAAHGGIATAEIYLFDTASGGAGYAYEVGKNLQEMLPRIEELLTVCPAPCERSCTKCLRHYGNRFLHPRLDRRLGLQLLRYARLSELPAIPSPAEQRNTLEPLARFLQLEGWTLALADTALLATPVGGNRSVAIGTYPALLSKAEAEKRHPLVHGSGETRILLPDYLVERDLPSAYQEVVKYVKV</sequence>
<comment type="caution">
    <text evidence="4">The sequence shown here is derived from an EMBL/GenBank/DDBJ whole genome shotgun (WGS) entry which is preliminary data.</text>
</comment>
<dbReference type="SMART" id="SM00490">
    <property type="entry name" value="HELICc"/>
    <property type="match status" value="1"/>
</dbReference>
<dbReference type="GO" id="GO:0036297">
    <property type="term" value="P:interstrand cross-link repair"/>
    <property type="evidence" value="ECO:0007669"/>
    <property type="project" value="TreeGrafter"/>
</dbReference>
<dbReference type="GO" id="GO:0043138">
    <property type="term" value="F:3'-5' DNA helicase activity"/>
    <property type="evidence" value="ECO:0007669"/>
    <property type="project" value="TreeGrafter"/>
</dbReference>
<protein>
    <submittedName>
        <fullName evidence="4">Putative ATP-dependent helicase Lhr</fullName>
    </submittedName>
</protein>
<dbReference type="SMART" id="SM00487">
    <property type="entry name" value="DEXDc"/>
    <property type="match status" value="1"/>
</dbReference>
<dbReference type="GO" id="GO:0003676">
    <property type="term" value="F:nucleic acid binding"/>
    <property type="evidence" value="ECO:0007669"/>
    <property type="project" value="InterPro"/>
</dbReference>
<feature type="domain" description="Helicase ATP-binding" evidence="3">
    <location>
        <begin position="102"/>
        <end position="387"/>
    </location>
</feature>
<reference evidence="5" key="2">
    <citation type="submission" date="2019-02" db="EMBL/GenBank/DDBJ databases">
        <title>Granulicella sibirica sp. nov., a psychrotolerant acidobacterium isolated from an organic soil layer in forested tundra, West Siberia.</title>
        <authorList>
            <person name="Oshkin I.Y."/>
            <person name="Kulichevskaya I.S."/>
            <person name="Rijpstra W.I.C."/>
            <person name="Sinninghe Damste J.S."/>
            <person name="Rakitin A.L."/>
            <person name="Ravin N.V."/>
            <person name="Dedysh S.N."/>
        </authorList>
    </citation>
    <scope>NUCLEOTIDE SEQUENCE [LARGE SCALE GENOMIC DNA]</scope>
    <source>
        <strain evidence="5">AF10</strain>
    </source>
</reference>
<keyword evidence="4" id="KW-0378">Hydrolase</keyword>